<accession>A0ABU2B3X4</accession>
<evidence type="ECO:0000259" key="7">
    <source>
        <dbReference type="Pfam" id="PF02776"/>
    </source>
</evidence>
<dbReference type="CDD" id="cd07035">
    <property type="entry name" value="TPP_PYR_POX_like"/>
    <property type="match status" value="1"/>
</dbReference>
<dbReference type="SUPFAM" id="SSF52518">
    <property type="entry name" value="Thiamin diphosphate-binding fold (THDP-binding)"/>
    <property type="match status" value="2"/>
</dbReference>
<dbReference type="Pfam" id="PF00205">
    <property type="entry name" value="TPP_enzyme_M"/>
    <property type="match status" value="1"/>
</dbReference>
<keyword evidence="9" id="KW-1185">Reference proteome</keyword>
<comment type="caution">
    <text evidence="8">The sequence shown here is derived from an EMBL/GenBank/DDBJ whole genome shotgun (WGS) entry which is preliminary data.</text>
</comment>
<proteinExistence type="inferred from homology"/>
<dbReference type="Pfam" id="PF02776">
    <property type="entry name" value="TPP_enzyme_N"/>
    <property type="match status" value="1"/>
</dbReference>
<evidence type="ECO:0000313" key="9">
    <source>
        <dbReference type="Proteomes" id="UP001183794"/>
    </source>
</evidence>
<evidence type="ECO:0000256" key="1">
    <source>
        <dbReference type="ARBA" id="ARBA00001964"/>
    </source>
</evidence>
<dbReference type="RefSeq" id="WP_310175377.1">
    <property type="nucleotide sequence ID" value="NZ_BAABHE010000002.1"/>
</dbReference>
<evidence type="ECO:0000313" key="8">
    <source>
        <dbReference type="EMBL" id="MDR7348310.1"/>
    </source>
</evidence>
<feature type="domain" description="Thiamine pyrophosphate enzyme central" evidence="5">
    <location>
        <begin position="187"/>
        <end position="318"/>
    </location>
</feature>
<reference evidence="8 9" key="1">
    <citation type="submission" date="2023-07" db="EMBL/GenBank/DDBJ databases">
        <title>Sequencing the genomes of 1000 actinobacteria strains.</title>
        <authorList>
            <person name="Klenk H.-P."/>
        </authorList>
    </citation>
    <scope>NUCLEOTIDE SEQUENCE [LARGE SCALE GENOMIC DNA]</scope>
    <source>
        <strain evidence="8 9">DSM 22966</strain>
    </source>
</reference>
<dbReference type="CDD" id="cd00568">
    <property type="entry name" value="TPP_enzymes"/>
    <property type="match status" value="1"/>
</dbReference>
<dbReference type="Gene3D" id="3.40.50.1220">
    <property type="entry name" value="TPP-binding domain"/>
    <property type="match status" value="1"/>
</dbReference>
<evidence type="ECO:0000256" key="4">
    <source>
        <dbReference type="RuleBase" id="RU362132"/>
    </source>
</evidence>
<dbReference type="InterPro" id="IPR012001">
    <property type="entry name" value="Thiamin_PyroP_enz_TPP-bd_dom"/>
</dbReference>
<evidence type="ECO:0000256" key="3">
    <source>
        <dbReference type="ARBA" id="ARBA00023052"/>
    </source>
</evidence>
<comment type="similarity">
    <text evidence="2 4">Belongs to the TPP enzyme family.</text>
</comment>
<dbReference type="PANTHER" id="PTHR18968:SF166">
    <property type="entry name" value="2-HYDROXYACYL-COA LYASE 2"/>
    <property type="match status" value="1"/>
</dbReference>
<sequence length="550" mass="58881">MLKVFEAVAKYLAEERAGRPIFGLMGDANLGYLGAFLERESGHYISAALEGGAVSMADGWARATGEVGVVSVTHGPALTNTLTALTEAVKSRSGMVLIGGSPPEVDGHFQYVDIEGFARFAGAAFVKVRQERELLRMLDKAFTRAAQDSIPVVLDIPFQLLRKDVEYRSPQIAPVEGRRVGPDADSVDEALAALTFAKRPLLIAGRGAVVSKAREEILALARAINAPVMTTLMAKDYFDGEPENLGIHGTLSNGPALAYMADVDVVMSFGASLNSFTTDKFELLKDRVLIQSDISPAALSSHGPAHQAIVADAKTLAQTMLDRLEEADMGAERAAYMETIAAAPDREAKDLYESTTGDGFIDMRDATSWFSDILPEGAMQVCDVGRFVYSTWPHITIDPERWAYIGAFGSIGLGTAAAVGAAAARPDTPTGLYVGDGGLMQGLVELNTAVRHKLPLVVLVLNDQCYGAEYLKLDYFGSKVDWATFEWPSFAEVARSLGAHAVRATSMEELEPAAEAIKEQKFPLLIEIVADPHKVANRPGIVPTAASTTA</sequence>
<evidence type="ECO:0000259" key="5">
    <source>
        <dbReference type="Pfam" id="PF00205"/>
    </source>
</evidence>
<feature type="domain" description="Thiamine pyrophosphate enzyme N-terminal TPP-binding" evidence="7">
    <location>
        <begin position="3"/>
        <end position="108"/>
    </location>
</feature>
<keyword evidence="3 4" id="KW-0786">Thiamine pyrophosphate</keyword>
<dbReference type="InterPro" id="IPR012000">
    <property type="entry name" value="Thiamin_PyroP_enz_cen_dom"/>
</dbReference>
<protein>
    <submittedName>
        <fullName evidence="8">Thiamine pyrophosphate-dependent acetolactate synthase large subunit-like protein</fullName>
    </submittedName>
</protein>
<evidence type="ECO:0000259" key="6">
    <source>
        <dbReference type="Pfam" id="PF02775"/>
    </source>
</evidence>
<organism evidence="8 9">
    <name type="scientific">Enteractinococcus fodinae</name>
    <dbReference type="NCBI Taxonomy" id="684663"/>
    <lineage>
        <taxon>Bacteria</taxon>
        <taxon>Bacillati</taxon>
        <taxon>Actinomycetota</taxon>
        <taxon>Actinomycetes</taxon>
        <taxon>Micrococcales</taxon>
        <taxon>Micrococcaceae</taxon>
    </lineage>
</organism>
<evidence type="ECO:0000256" key="2">
    <source>
        <dbReference type="ARBA" id="ARBA00007812"/>
    </source>
</evidence>
<dbReference type="InterPro" id="IPR029061">
    <property type="entry name" value="THDP-binding"/>
</dbReference>
<dbReference type="Pfam" id="PF02775">
    <property type="entry name" value="TPP_enzyme_C"/>
    <property type="match status" value="1"/>
</dbReference>
<dbReference type="InterPro" id="IPR011766">
    <property type="entry name" value="TPP_enzyme_TPP-bd"/>
</dbReference>
<gene>
    <name evidence="8" type="ORF">J2S62_002567</name>
</gene>
<comment type="cofactor">
    <cofactor evidence="1">
        <name>thiamine diphosphate</name>
        <dbReference type="ChEBI" id="CHEBI:58937"/>
    </cofactor>
</comment>
<dbReference type="InterPro" id="IPR045229">
    <property type="entry name" value="TPP_enz"/>
</dbReference>
<dbReference type="EMBL" id="JAVDYJ010000001">
    <property type="protein sequence ID" value="MDR7348310.1"/>
    <property type="molecule type" value="Genomic_DNA"/>
</dbReference>
<dbReference type="SUPFAM" id="SSF52467">
    <property type="entry name" value="DHS-like NAD/FAD-binding domain"/>
    <property type="match status" value="1"/>
</dbReference>
<dbReference type="Proteomes" id="UP001183794">
    <property type="component" value="Unassembled WGS sequence"/>
</dbReference>
<dbReference type="Gene3D" id="3.40.50.970">
    <property type="match status" value="2"/>
</dbReference>
<name>A0ABU2B3X4_9MICC</name>
<dbReference type="PANTHER" id="PTHR18968">
    <property type="entry name" value="THIAMINE PYROPHOSPHATE ENZYMES"/>
    <property type="match status" value="1"/>
</dbReference>
<feature type="domain" description="Thiamine pyrophosphate enzyme TPP-binding" evidence="6">
    <location>
        <begin position="383"/>
        <end position="528"/>
    </location>
</feature>
<dbReference type="InterPro" id="IPR029035">
    <property type="entry name" value="DHS-like_NAD/FAD-binding_dom"/>
</dbReference>